<protein>
    <submittedName>
        <fullName evidence="1">Uncharacterized protein</fullName>
    </submittedName>
</protein>
<evidence type="ECO:0000313" key="2">
    <source>
        <dbReference type="Proteomes" id="UP000188605"/>
    </source>
</evidence>
<dbReference type="Proteomes" id="UP000188605">
    <property type="component" value="Unassembled WGS sequence"/>
</dbReference>
<name>A0ACC8X7Y9_9FIRM</name>
<gene>
    <name evidence="1" type="ORF">AN396_11895</name>
</gene>
<comment type="caution">
    <text evidence="1">The sequence shown here is derived from an EMBL/GenBank/DDBJ whole genome shotgun (WGS) entry which is preliminary data.</text>
</comment>
<dbReference type="EMBL" id="LJDB01000101">
    <property type="protein sequence ID" value="ONI37930.1"/>
    <property type="molecule type" value="Genomic_DNA"/>
</dbReference>
<keyword evidence="2" id="KW-1185">Reference proteome</keyword>
<reference evidence="1" key="1">
    <citation type="submission" date="2016-08" db="EMBL/GenBank/DDBJ databases">
        <authorList>
            <person name="Ngugi D.K."/>
            <person name="Miyake S."/>
            <person name="Stingl U."/>
        </authorList>
    </citation>
    <scope>NUCLEOTIDE SEQUENCE</scope>
    <source>
        <strain evidence="1">SCG-B11WGA-EpuloA1</strain>
    </source>
</reference>
<proteinExistence type="predicted"/>
<sequence>MLLKIAKIPRSTYYEVRNRQDKDIKNVDIISVIKDIAIKNKSLYGYRRITLELKNRGFNVNHKKVLRLMKKEGLLAVTSSKD</sequence>
<organism evidence="1 2">
    <name type="scientific">Candidatus Epulonipiscium fishelsonii</name>
    <dbReference type="NCBI Taxonomy" id="77094"/>
    <lineage>
        <taxon>Bacteria</taxon>
        <taxon>Bacillati</taxon>
        <taxon>Bacillota</taxon>
        <taxon>Clostridia</taxon>
        <taxon>Lachnospirales</taxon>
        <taxon>Lachnospiraceae</taxon>
        <taxon>Candidatus Epulonipiscium</taxon>
    </lineage>
</organism>
<accession>A0ACC8X7Y9</accession>
<evidence type="ECO:0000313" key="1">
    <source>
        <dbReference type="EMBL" id="ONI37930.1"/>
    </source>
</evidence>